<dbReference type="InterPro" id="IPR011320">
    <property type="entry name" value="RNase_H1_N"/>
</dbReference>
<sequence length="372" mass="39457">MAPYDLTTVEITTLLQNHPERLSLQELENLLSHLTTSEAEDLLGRLGLETFAPQLPPILNKVITAAQRIMRNRPPKYDDEINVILTPPCSFATERSYIPYPPLFSGTEITPADDTSDSAGSSGSSAAVLQTPNRPRFLTSPPAPTLPVCATPRSTGSHIPSAPTTPARTTPCSTTSASTLCGYIVDSPSKKGLVVNWLEAGSLTNGVRGASVHSTGRKSRKPRAHAWAVFYGGKVAVFTEWAATQHSITGHGLAIYAGFPSVAAASATLEYARAQGWTGDLAPPSGQPPATFALPSAYDDNPLNSGAATNLWYAVSRGIVPGVYRSYLECSLNTSGVQGNLCASFATCQEAESAFMQAHERGLVRCLSRNPA</sequence>
<dbReference type="SUPFAM" id="SSF55658">
    <property type="entry name" value="L9 N-domain-like"/>
    <property type="match status" value="1"/>
</dbReference>
<accession>A0AAD7GP93</accession>
<dbReference type="Pfam" id="PF01693">
    <property type="entry name" value="Cauli_VI"/>
    <property type="match status" value="2"/>
</dbReference>
<dbReference type="EMBL" id="JARKIB010000613">
    <property type="protein sequence ID" value="KAJ7697298.1"/>
    <property type="molecule type" value="Genomic_DNA"/>
</dbReference>
<feature type="region of interest" description="Disordered" evidence="1">
    <location>
        <begin position="108"/>
        <end position="171"/>
    </location>
</feature>
<evidence type="ECO:0000259" key="2">
    <source>
        <dbReference type="Pfam" id="PF01693"/>
    </source>
</evidence>
<evidence type="ECO:0000313" key="4">
    <source>
        <dbReference type="Proteomes" id="UP001215598"/>
    </source>
</evidence>
<dbReference type="AlphaFoldDB" id="A0AAD7GP93"/>
<gene>
    <name evidence="3" type="ORF">B0H16DRAFT_1484812</name>
</gene>
<keyword evidence="4" id="KW-1185">Reference proteome</keyword>
<evidence type="ECO:0000313" key="3">
    <source>
        <dbReference type="EMBL" id="KAJ7697298.1"/>
    </source>
</evidence>
<feature type="domain" description="Ribonuclease H1 N-terminal" evidence="2">
    <location>
        <begin position="312"/>
        <end position="353"/>
    </location>
</feature>
<dbReference type="Proteomes" id="UP001215598">
    <property type="component" value="Unassembled WGS sequence"/>
</dbReference>
<name>A0AAD7GP93_9AGAR</name>
<organism evidence="3 4">
    <name type="scientific">Mycena metata</name>
    <dbReference type="NCBI Taxonomy" id="1033252"/>
    <lineage>
        <taxon>Eukaryota</taxon>
        <taxon>Fungi</taxon>
        <taxon>Dikarya</taxon>
        <taxon>Basidiomycota</taxon>
        <taxon>Agaricomycotina</taxon>
        <taxon>Agaricomycetes</taxon>
        <taxon>Agaricomycetidae</taxon>
        <taxon>Agaricales</taxon>
        <taxon>Marasmiineae</taxon>
        <taxon>Mycenaceae</taxon>
        <taxon>Mycena</taxon>
    </lineage>
</organism>
<protein>
    <recommendedName>
        <fullName evidence="2">Ribonuclease H1 N-terminal domain-containing protein</fullName>
    </recommendedName>
</protein>
<comment type="caution">
    <text evidence="3">The sequence shown here is derived from an EMBL/GenBank/DDBJ whole genome shotgun (WGS) entry which is preliminary data.</text>
</comment>
<dbReference type="InterPro" id="IPR009027">
    <property type="entry name" value="Ribosomal_bL9/RNase_H1_N"/>
</dbReference>
<feature type="compositionally biased region" description="Low complexity" evidence="1">
    <location>
        <begin position="160"/>
        <end position="171"/>
    </location>
</feature>
<dbReference type="Gene3D" id="3.40.970.10">
    <property type="entry name" value="Ribonuclease H1, N-terminal domain"/>
    <property type="match status" value="1"/>
</dbReference>
<proteinExistence type="predicted"/>
<feature type="compositionally biased region" description="Low complexity" evidence="1">
    <location>
        <begin position="117"/>
        <end position="127"/>
    </location>
</feature>
<evidence type="ECO:0000256" key="1">
    <source>
        <dbReference type="SAM" id="MobiDB-lite"/>
    </source>
</evidence>
<dbReference type="InterPro" id="IPR037056">
    <property type="entry name" value="RNase_H1_N_sf"/>
</dbReference>
<reference evidence="3" key="1">
    <citation type="submission" date="2023-03" db="EMBL/GenBank/DDBJ databases">
        <title>Massive genome expansion in bonnet fungi (Mycena s.s.) driven by repeated elements and novel gene families across ecological guilds.</title>
        <authorList>
            <consortium name="Lawrence Berkeley National Laboratory"/>
            <person name="Harder C.B."/>
            <person name="Miyauchi S."/>
            <person name="Viragh M."/>
            <person name="Kuo A."/>
            <person name="Thoen E."/>
            <person name="Andreopoulos B."/>
            <person name="Lu D."/>
            <person name="Skrede I."/>
            <person name="Drula E."/>
            <person name="Henrissat B."/>
            <person name="Morin E."/>
            <person name="Kohler A."/>
            <person name="Barry K."/>
            <person name="LaButti K."/>
            <person name="Morin E."/>
            <person name="Salamov A."/>
            <person name="Lipzen A."/>
            <person name="Mereny Z."/>
            <person name="Hegedus B."/>
            <person name="Baldrian P."/>
            <person name="Stursova M."/>
            <person name="Weitz H."/>
            <person name="Taylor A."/>
            <person name="Grigoriev I.V."/>
            <person name="Nagy L.G."/>
            <person name="Martin F."/>
            <person name="Kauserud H."/>
        </authorList>
    </citation>
    <scope>NUCLEOTIDE SEQUENCE</scope>
    <source>
        <strain evidence="3">CBHHK182m</strain>
    </source>
</reference>
<feature type="domain" description="Ribonuclease H1 N-terminal" evidence="2">
    <location>
        <begin position="227"/>
        <end position="266"/>
    </location>
</feature>